<reference evidence="2" key="1">
    <citation type="submission" date="2020-07" db="EMBL/GenBank/DDBJ databases">
        <title>Clarias magur genome sequencing, assembly and annotation.</title>
        <authorList>
            <person name="Kushwaha B."/>
            <person name="Kumar R."/>
            <person name="Das P."/>
            <person name="Joshi C.G."/>
            <person name="Kumar D."/>
            <person name="Nagpure N.S."/>
            <person name="Pandey M."/>
            <person name="Agarwal S."/>
            <person name="Srivastava S."/>
            <person name="Singh M."/>
            <person name="Sahoo L."/>
            <person name="Jayasankar P."/>
            <person name="Meher P.K."/>
            <person name="Koringa P.G."/>
            <person name="Iquebal M.A."/>
            <person name="Das S.P."/>
            <person name="Bit A."/>
            <person name="Patnaik S."/>
            <person name="Patel N."/>
            <person name="Shah T.M."/>
            <person name="Hinsu A."/>
            <person name="Jena J.K."/>
        </authorList>
    </citation>
    <scope>NUCLEOTIDE SEQUENCE</scope>
    <source>
        <strain evidence="2">CIFAMagur01</strain>
        <tissue evidence="2">Testis</tissue>
    </source>
</reference>
<comment type="caution">
    <text evidence="2">The sequence shown here is derived from an EMBL/GenBank/DDBJ whole genome shotgun (WGS) entry which is preliminary data.</text>
</comment>
<dbReference type="EMBL" id="QNUK01000022">
    <property type="protein sequence ID" value="KAF5907398.1"/>
    <property type="molecule type" value="Genomic_DNA"/>
</dbReference>
<evidence type="ECO:0000313" key="3">
    <source>
        <dbReference type="Proteomes" id="UP000727407"/>
    </source>
</evidence>
<accession>A0A8J4XF10</accession>
<evidence type="ECO:0000313" key="2">
    <source>
        <dbReference type="EMBL" id="KAF5907398.1"/>
    </source>
</evidence>
<dbReference type="AlphaFoldDB" id="A0A8J4XF10"/>
<sequence length="135" mass="15295">MGIRREMELVSGQTRGEIHSDSYLILFTRPPSQDKKSQRAQSNQTQHAHELSMGRNKPAAGSSEARSEAEMSKMIRVIRVKTATFQVPDCLGLDHVCQYETMLTCPLSHQSGVQETRLHCCAFLMDSHMETEWTN</sequence>
<keyword evidence="3" id="KW-1185">Reference proteome</keyword>
<dbReference type="Proteomes" id="UP000727407">
    <property type="component" value="Unassembled WGS sequence"/>
</dbReference>
<proteinExistence type="predicted"/>
<gene>
    <name evidence="2" type="ORF">DAT39_002905</name>
</gene>
<organism evidence="2 3">
    <name type="scientific">Clarias magur</name>
    <name type="common">Asian catfish</name>
    <name type="synonym">Macropteronotus magur</name>
    <dbReference type="NCBI Taxonomy" id="1594786"/>
    <lineage>
        <taxon>Eukaryota</taxon>
        <taxon>Metazoa</taxon>
        <taxon>Chordata</taxon>
        <taxon>Craniata</taxon>
        <taxon>Vertebrata</taxon>
        <taxon>Euteleostomi</taxon>
        <taxon>Actinopterygii</taxon>
        <taxon>Neopterygii</taxon>
        <taxon>Teleostei</taxon>
        <taxon>Ostariophysi</taxon>
        <taxon>Siluriformes</taxon>
        <taxon>Clariidae</taxon>
        <taxon>Clarias</taxon>
    </lineage>
</organism>
<evidence type="ECO:0000256" key="1">
    <source>
        <dbReference type="SAM" id="MobiDB-lite"/>
    </source>
</evidence>
<protein>
    <submittedName>
        <fullName evidence="2">Uncharacterized protein</fullName>
    </submittedName>
</protein>
<feature type="region of interest" description="Disordered" evidence="1">
    <location>
        <begin position="27"/>
        <end position="68"/>
    </location>
</feature>
<name>A0A8J4XF10_CLAMG</name>